<dbReference type="InterPro" id="IPR003439">
    <property type="entry name" value="ABC_transporter-like_ATP-bd"/>
</dbReference>
<dbReference type="SUPFAM" id="SSF90123">
    <property type="entry name" value="ABC transporter transmembrane region"/>
    <property type="match status" value="1"/>
</dbReference>
<dbReference type="FunFam" id="3.40.50.300:FF:001001">
    <property type="entry name" value="Multidrug ABC transporter ATP-binding protein"/>
    <property type="match status" value="1"/>
</dbReference>
<evidence type="ECO:0000313" key="14">
    <source>
        <dbReference type="Proteomes" id="UP000185612"/>
    </source>
</evidence>
<dbReference type="InterPro" id="IPR036640">
    <property type="entry name" value="ABC1_TM_sf"/>
</dbReference>
<keyword evidence="2" id="KW-0813">Transport</keyword>
<evidence type="ECO:0000256" key="10">
    <source>
        <dbReference type="SAM" id="Phobius"/>
    </source>
</evidence>
<dbReference type="Gene3D" id="1.20.1560.10">
    <property type="entry name" value="ABC transporter type 1, transmembrane domain"/>
    <property type="match status" value="1"/>
</dbReference>
<dbReference type="GO" id="GO:0015421">
    <property type="term" value="F:ABC-type oligopeptide transporter activity"/>
    <property type="evidence" value="ECO:0007669"/>
    <property type="project" value="TreeGrafter"/>
</dbReference>
<evidence type="ECO:0000313" key="13">
    <source>
        <dbReference type="EMBL" id="OKL52793.1"/>
    </source>
</evidence>
<dbReference type="OrthoDB" id="9806127at2"/>
<keyword evidence="9 10" id="KW-0472">Membrane</keyword>
<dbReference type="PANTHER" id="PTHR43394">
    <property type="entry name" value="ATP-DEPENDENT PERMEASE MDL1, MITOCHONDRIAL"/>
    <property type="match status" value="1"/>
</dbReference>
<evidence type="ECO:0000256" key="1">
    <source>
        <dbReference type="ARBA" id="ARBA00004651"/>
    </source>
</evidence>
<keyword evidence="7 13" id="KW-0067">ATP-binding</keyword>
<dbReference type="GO" id="GO:0005524">
    <property type="term" value="F:ATP binding"/>
    <property type="evidence" value="ECO:0007669"/>
    <property type="project" value="UniProtKB-KW"/>
</dbReference>
<feature type="transmembrane region" description="Helical" evidence="10">
    <location>
        <begin position="26"/>
        <end position="46"/>
    </location>
</feature>
<keyword evidence="3" id="KW-1003">Cell membrane</keyword>
<proteinExistence type="predicted"/>
<comment type="caution">
    <text evidence="13">The sequence shown here is derived from an EMBL/GenBank/DDBJ whole genome shotgun (WGS) entry which is preliminary data.</text>
</comment>
<evidence type="ECO:0000256" key="5">
    <source>
        <dbReference type="ARBA" id="ARBA00022692"/>
    </source>
</evidence>
<feature type="domain" description="ABC transporter" evidence="11">
    <location>
        <begin position="339"/>
        <end position="573"/>
    </location>
</feature>
<evidence type="ECO:0000256" key="4">
    <source>
        <dbReference type="ARBA" id="ARBA00022519"/>
    </source>
</evidence>
<sequence>MRLPIASAATVRRRTAEILREYRGDFTWVLALQIAVALVSLATPFLLGRLVDAVQAGTTLGYVNRISLLIVGAVLASAALSYFANRTAMVMGESVFASVRERLLAAVTHLPLSVVERAGTGDLLGRSTNDISRIQWMVRFGLPRVLVIVITVLITVGAAVFVSPLLSLALFACLPGAVVIMRWYLRRATLAYRATSAANSRMYGTVTETVEHADTVDALHLGPVRKAVTDKGITEMWELERYTLYLRIAVISQAAFSFYLPIVVTVLWGAYLYTHQWVSIGAITTIALYANQLRAPLGELMFWIDETQVSFASLARIYGVDEVEPDRRPTGAAPTDQVIEVRDVTYEYLPDRPVLHGVSLTLRPGERLAVVGPSGSGKSTLARMLAGIHGPTTGSVRVGGVNLTDLPEKELRRHVVLVTQEQHVFVGSVADNLRLARADASEAELEAALRAIGAWEWVAALPQGLATRVGSGARELPPGQAQELALARLVLLNPHTLILDEATSLLDPRAARSLEASLDAVLAGRTVVAIAHRLHTAHDADRVAVVMDGRIVELGTHDELVARGGEYAALWASWQHE</sequence>
<keyword evidence="4" id="KW-0997">Cell inner membrane</keyword>
<dbReference type="InterPro" id="IPR027417">
    <property type="entry name" value="P-loop_NTPase"/>
</dbReference>
<protein>
    <submittedName>
        <fullName evidence="13">Multidrug ABC transporter ATP-binding protein</fullName>
    </submittedName>
</protein>
<keyword evidence="14" id="KW-1185">Reference proteome</keyword>
<dbReference type="InterPro" id="IPR003593">
    <property type="entry name" value="AAA+_ATPase"/>
</dbReference>
<dbReference type="Pfam" id="PF00005">
    <property type="entry name" value="ABC_tran"/>
    <property type="match status" value="1"/>
</dbReference>
<feature type="transmembrane region" description="Helical" evidence="10">
    <location>
        <begin position="244"/>
        <end position="268"/>
    </location>
</feature>
<evidence type="ECO:0000256" key="7">
    <source>
        <dbReference type="ARBA" id="ARBA00022840"/>
    </source>
</evidence>
<comment type="subcellular location">
    <subcellularLocation>
        <location evidence="1">Cell membrane</location>
        <topology evidence="1">Multi-pass membrane protein</topology>
    </subcellularLocation>
</comment>
<dbReference type="Proteomes" id="UP000185612">
    <property type="component" value="Unassembled WGS sequence"/>
</dbReference>
<gene>
    <name evidence="13" type="ORF">BSZ40_01435</name>
</gene>
<dbReference type="GO" id="GO:0005886">
    <property type="term" value="C:plasma membrane"/>
    <property type="evidence" value="ECO:0007669"/>
    <property type="project" value="UniProtKB-SubCell"/>
</dbReference>
<dbReference type="InterPro" id="IPR039421">
    <property type="entry name" value="Type_1_exporter"/>
</dbReference>
<keyword evidence="6" id="KW-0547">Nucleotide-binding</keyword>
<feature type="domain" description="ABC transmembrane type-1" evidence="12">
    <location>
        <begin position="28"/>
        <end position="308"/>
    </location>
</feature>
<evidence type="ECO:0000256" key="3">
    <source>
        <dbReference type="ARBA" id="ARBA00022475"/>
    </source>
</evidence>
<name>A0A1Q5PYT8_9ACTO</name>
<dbReference type="RefSeq" id="WP_073822548.1">
    <property type="nucleotide sequence ID" value="NZ_MQVS01000001.1"/>
</dbReference>
<evidence type="ECO:0000256" key="8">
    <source>
        <dbReference type="ARBA" id="ARBA00022989"/>
    </source>
</evidence>
<dbReference type="Gene3D" id="3.40.50.300">
    <property type="entry name" value="P-loop containing nucleotide triphosphate hydrolases"/>
    <property type="match status" value="1"/>
</dbReference>
<dbReference type="PROSITE" id="PS50893">
    <property type="entry name" value="ABC_TRANSPORTER_2"/>
    <property type="match status" value="1"/>
</dbReference>
<keyword evidence="5 10" id="KW-0812">Transmembrane</keyword>
<dbReference type="InterPro" id="IPR011527">
    <property type="entry name" value="ABC1_TM_dom"/>
</dbReference>
<evidence type="ECO:0000259" key="11">
    <source>
        <dbReference type="PROSITE" id="PS50893"/>
    </source>
</evidence>
<dbReference type="SMART" id="SM00382">
    <property type="entry name" value="AAA"/>
    <property type="match status" value="1"/>
</dbReference>
<organism evidence="13 14">
    <name type="scientific">Buchananella hordeovulneris</name>
    <dbReference type="NCBI Taxonomy" id="52770"/>
    <lineage>
        <taxon>Bacteria</taxon>
        <taxon>Bacillati</taxon>
        <taxon>Actinomycetota</taxon>
        <taxon>Actinomycetes</taxon>
        <taxon>Actinomycetales</taxon>
        <taxon>Actinomycetaceae</taxon>
        <taxon>Buchananella</taxon>
    </lineage>
</organism>
<evidence type="ECO:0000256" key="6">
    <source>
        <dbReference type="ARBA" id="ARBA00022741"/>
    </source>
</evidence>
<dbReference type="GO" id="GO:0016887">
    <property type="term" value="F:ATP hydrolysis activity"/>
    <property type="evidence" value="ECO:0007669"/>
    <property type="project" value="InterPro"/>
</dbReference>
<feature type="transmembrane region" description="Helical" evidence="10">
    <location>
        <begin position="142"/>
        <end position="162"/>
    </location>
</feature>
<evidence type="ECO:0000259" key="12">
    <source>
        <dbReference type="PROSITE" id="PS50929"/>
    </source>
</evidence>
<dbReference type="AlphaFoldDB" id="A0A1Q5PYT8"/>
<keyword evidence="8 10" id="KW-1133">Transmembrane helix</keyword>
<dbReference type="STRING" id="52770.BSZ40_01435"/>
<evidence type="ECO:0000256" key="9">
    <source>
        <dbReference type="ARBA" id="ARBA00023136"/>
    </source>
</evidence>
<reference evidence="14" key="1">
    <citation type="submission" date="2016-12" db="EMBL/GenBank/DDBJ databases">
        <authorList>
            <person name="Meng X."/>
        </authorList>
    </citation>
    <scope>NUCLEOTIDE SEQUENCE [LARGE SCALE GENOMIC DNA]</scope>
    <source>
        <strain evidence="14">DSM 20732</strain>
    </source>
</reference>
<dbReference type="CDD" id="cd07346">
    <property type="entry name" value="ABC_6TM_exporters"/>
    <property type="match status" value="1"/>
</dbReference>
<accession>A0A1Q5PYT8</accession>
<dbReference type="EMBL" id="MQVS01000001">
    <property type="protein sequence ID" value="OKL52793.1"/>
    <property type="molecule type" value="Genomic_DNA"/>
</dbReference>
<dbReference type="PANTHER" id="PTHR43394:SF1">
    <property type="entry name" value="ATP-BINDING CASSETTE SUB-FAMILY B MEMBER 10, MITOCHONDRIAL"/>
    <property type="match status" value="1"/>
</dbReference>
<evidence type="ECO:0000256" key="2">
    <source>
        <dbReference type="ARBA" id="ARBA00022448"/>
    </source>
</evidence>
<feature type="transmembrane region" description="Helical" evidence="10">
    <location>
        <begin position="66"/>
        <end position="84"/>
    </location>
</feature>
<dbReference type="PROSITE" id="PS50929">
    <property type="entry name" value="ABC_TM1F"/>
    <property type="match status" value="1"/>
</dbReference>
<dbReference type="SUPFAM" id="SSF52540">
    <property type="entry name" value="P-loop containing nucleoside triphosphate hydrolases"/>
    <property type="match status" value="1"/>
</dbReference>
<dbReference type="InParanoid" id="A0A1Q5PYT8"/>
<feature type="transmembrane region" description="Helical" evidence="10">
    <location>
        <begin position="168"/>
        <end position="185"/>
    </location>
</feature>
<dbReference type="Pfam" id="PF00664">
    <property type="entry name" value="ABC_membrane"/>
    <property type="match status" value="1"/>
</dbReference>